<dbReference type="Ensembl" id="ENSENLT00000023098.1">
    <property type="protein sequence ID" value="ENSENLP00000022339.1"/>
    <property type="gene ID" value="ENSENLG00000010153.1"/>
</dbReference>
<comment type="similarity">
    <text evidence="2">Belongs to the pleurocidin family.</text>
</comment>
<dbReference type="InParanoid" id="A0A665USU7"/>
<evidence type="ECO:0000256" key="3">
    <source>
        <dbReference type="ARBA" id="ARBA00022525"/>
    </source>
</evidence>
<dbReference type="InterPro" id="IPR012515">
    <property type="entry name" value="Antimicrobial12"/>
</dbReference>
<evidence type="ECO:0000256" key="1">
    <source>
        <dbReference type="ARBA" id="ARBA00004613"/>
    </source>
</evidence>
<keyword evidence="4" id="KW-0929">Antimicrobial</keyword>
<keyword evidence="3" id="KW-0964">Secreted</keyword>
<accession>A0A665USU7</accession>
<proteinExistence type="inferred from homology"/>
<evidence type="ECO:0000313" key="8">
    <source>
        <dbReference type="Ensembl" id="ENSENLP00000022339.1"/>
    </source>
</evidence>
<comment type="subcellular location">
    <subcellularLocation>
        <location evidence="1">Secreted</location>
    </subcellularLocation>
</comment>
<dbReference type="GO" id="GO:0042742">
    <property type="term" value="P:defense response to bacterium"/>
    <property type="evidence" value="ECO:0007669"/>
    <property type="project" value="UniProtKB-KW"/>
</dbReference>
<feature type="chain" id="PRO_5025520965" evidence="7">
    <location>
        <begin position="23"/>
        <end position="84"/>
    </location>
</feature>
<feature type="compositionally biased region" description="Basic and acidic residues" evidence="6">
    <location>
        <begin position="67"/>
        <end position="84"/>
    </location>
</feature>
<keyword evidence="5" id="KW-0044">Antibiotic</keyword>
<reference evidence="8" key="2">
    <citation type="submission" date="2025-08" db="UniProtKB">
        <authorList>
            <consortium name="Ensembl"/>
        </authorList>
    </citation>
    <scope>IDENTIFICATION</scope>
</reference>
<evidence type="ECO:0000256" key="6">
    <source>
        <dbReference type="SAM" id="MobiDB-lite"/>
    </source>
</evidence>
<keyword evidence="7" id="KW-0732">Signal</keyword>
<reference evidence="8" key="3">
    <citation type="submission" date="2025-09" db="UniProtKB">
        <authorList>
            <consortium name="Ensembl"/>
        </authorList>
    </citation>
    <scope>IDENTIFICATION</scope>
</reference>
<dbReference type="AlphaFoldDB" id="A0A665USU7"/>
<feature type="signal peptide" evidence="7">
    <location>
        <begin position="1"/>
        <end position="22"/>
    </location>
</feature>
<evidence type="ECO:0000256" key="5">
    <source>
        <dbReference type="ARBA" id="ARBA00023022"/>
    </source>
</evidence>
<feature type="region of interest" description="Disordered" evidence="6">
    <location>
        <begin position="55"/>
        <end position="84"/>
    </location>
</feature>
<reference evidence="8" key="1">
    <citation type="submission" date="2021-04" db="EMBL/GenBank/DDBJ databases">
        <authorList>
            <consortium name="Wellcome Sanger Institute Data Sharing"/>
        </authorList>
    </citation>
    <scope>NUCLEOTIDE SEQUENCE [LARGE SCALE GENOMIC DNA]</scope>
</reference>
<dbReference type="OMA" id="HHIISGI"/>
<dbReference type="Proteomes" id="UP000472264">
    <property type="component" value="Chromosome 24"/>
</dbReference>
<evidence type="ECO:0000256" key="2">
    <source>
        <dbReference type="ARBA" id="ARBA00007419"/>
    </source>
</evidence>
<evidence type="ECO:0000256" key="4">
    <source>
        <dbReference type="ARBA" id="ARBA00022529"/>
    </source>
</evidence>
<keyword evidence="9" id="KW-1185">Reference proteome</keyword>
<protein>
    <submittedName>
        <fullName evidence="8">Uncharacterized protein</fullName>
    </submittedName>
</protein>
<dbReference type="GO" id="GO:0005576">
    <property type="term" value="C:extracellular region"/>
    <property type="evidence" value="ECO:0007669"/>
    <property type="project" value="UniProtKB-SubCell"/>
</dbReference>
<sequence>MKLTVLFLVVSMVVLMAEPSEGFFHHIIHGAVHGKRKQPLPYFFNFGIRDEKGFKTNQQQQQQQQEQLDRRSYDQNRFFNRERV</sequence>
<organism evidence="8 9">
    <name type="scientific">Echeneis naucrates</name>
    <name type="common">Live sharksucker</name>
    <dbReference type="NCBI Taxonomy" id="173247"/>
    <lineage>
        <taxon>Eukaryota</taxon>
        <taxon>Metazoa</taxon>
        <taxon>Chordata</taxon>
        <taxon>Craniata</taxon>
        <taxon>Vertebrata</taxon>
        <taxon>Euteleostomi</taxon>
        <taxon>Actinopterygii</taxon>
        <taxon>Neopterygii</taxon>
        <taxon>Teleostei</taxon>
        <taxon>Neoteleostei</taxon>
        <taxon>Acanthomorphata</taxon>
        <taxon>Carangaria</taxon>
        <taxon>Carangiformes</taxon>
        <taxon>Echeneidae</taxon>
        <taxon>Echeneis</taxon>
    </lineage>
</organism>
<evidence type="ECO:0000256" key="7">
    <source>
        <dbReference type="SAM" id="SignalP"/>
    </source>
</evidence>
<evidence type="ECO:0000313" key="9">
    <source>
        <dbReference type="Proteomes" id="UP000472264"/>
    </source>
</evidence>
<name>A0A665USU7_ECHNA</name>
<dbReference type="Pfam" id="PF08107">
    <property type="entry name" value="Antimicrobial12"/>
    <property type="match status" value="1"/>
</dbReference>